<dbReference type="GO" id="GO:0045892">
    <property type="term" value="P:negative regulation of DNA-templated transcription"/>
    <property type="evidence" value="ECO:0007669"/>
    <property type="project" value="UniProtKB-ARBA"/>
</dbReference>
<proteinExistence type="evidence at transcript level"/>
<dbReference type="FunFam" id="1.10.10.10:FF:000100">
    <property type="entry name" value="E2F transcription factor 8"/>
    <property type="match status" value="1"/>
</dbReference>
<dbReference type="Gene3D" id="1.10.10.10">
    <property type="entry name" value="Winged helix-like DNA-binding domain superfamily/Winged helix DNA-binding domain"/>
    <property type="match status" value="2"/>
</dbReference>
<feature type="region of interest" description="Disordered" evidence="11">
    <location>
        <begin position="447"/>
        <end position="482"/>
    </location>
</feature>
<dbReference type="GO" id="GO:0090575">
    <property type="term" value="C:RNA polymerase II transcription regulator complex"/>
    <property type="evidence" value="ECO:0007669"/>
    <property type="project" value="TreeGrafter"/>
</dbReference>
<feature type="compositionally biased region" description="Basic and acidic residues" evidence="11">
    <location>
        <begin position="283"/>
        <end position="299"/>
    </location>
</feature>
<dbReference type="InterPro" id="IPR036390">
    <property type="entry name" value="WH_DNA-bd_sf"/>
</dbReference>
<feature type="region of interest" description="Disordered" evidence="11">
    <location>
        <begin position="268"/>
        <end position="299"/>
    </location>
</feature>
<keyword evidence="9" id="KW-0131">Cell cycle</keyword>
<dbReference type="SMART" id="SM01372">
    <property type="entry name" value="E2F_TDP"/>
    <property type="match status" value="2"/>
</dbReference>
<comment type="similarity">
    <text evidence="2 10">Belongs to the E2F/DP family.</text>
</comment>
<feature type="region of interest" description="Disordered" evidence="11">
    <location>
        <begin position="28"/>
        <end position="113"/>
    </location>
</feature>
<evidence type="ECO:0000256" key="10">
    <source>
        <dbReference type="RuleBase" id="RU003796"/>
    </source>
</evidence>
<dbReference type="PANTHER" id="PTHR12081">
    <property type="entry name" value="TRANSCRIPTION FACTOR E2F"/>
    <property type="match status" value="1"/>
</dbReference>
<feature type="compositionally biased region" description="Low complexity" evidence="11">
    <location>
        <begin position="660"/>
        <end position="676"/>
    </location>
</feature>
<organism evidence="13">
    <name type="scientific">Ixodes ricinus</name>
    <name type="common">Common tick</name>
    <name type="synonym">Acarus ricinus</name>
    <dbReference type="NCBI Taxonomy" id="34613"/>
    <lineage>
        <taxon>Eukaryota</taxon>
        <taxon>Metazoa</taxon>
        <taxon>Ecdysozoa</taxon>
        <taxon>Arthropoda</taxon>
        <taxon>Chelicerata</taxon>
        <taxon>Arachnida</taxon>
        <taxon>Acari</taxon>
        <taxon>Parasitiformes</taxon>
        <taxon>Ixodida</taxon>
        <taxon>Ixodoidea</taxon>
        <taxon>Ixodidae</taxon>
        <taxon>Ixodinae</taxon>
        <taxon>Ixodes</taxon>
    </lineage>
</organism>
<evidence type="ECO:0000256" key="8">
    <source>
        <dbReference type="ARBA" id="ARBA00023242"/>
    </source>
</evidence>
<evidence type="ECO:0000256" key="4">
    <source>
        <dbReference type="ARBA" id="ARBA00023015"/>
    </source>
</evidence>
<evidence type="ECO:0000313" key="13">
    <source>
        <dbReference type="EMBL" id="JAP70922.1"/>
    </source>
</evidence>
<dbReference type="Pfam" id="PF02319">
    <property type="entry name" value="WHD_E2F_TDP"/>
    <property type="match status" value="2"/>
</dbReference>
<dbReference type="AlphaFoldDB" id="A0A131XXB0"/>
<dbReference type="InterPro" id="IPR036388">
    <property type="entry name" value="WH-like_DNA-bd_sf"/>
</dbReference>
<keyword evidence="6" id="KW-0010">Activator</keyword>
<dbReference type="FunFam" id="1.10.10.10:FF:000073">
    <property type="entry name" value="E2F transcription factor 8"/>
    <property type="match status" value="1"/>
</dbReference>
<feature type="compositionally biased region" description="Basic and acidic residues" evidence="11">
    <location>
        <begin position="459"/>
        <end position="468"/>
    </location>
</feature>
<feature type="region of interest" description="Disordered" evidence="11">
    <location>
        <begin position="130"/>
        <end position="153"/>
    </location>
</feature>
<dbReference type="GO" id="GO:0000978">
    <property type="term" value="F:RNA polymerase II cis-regulatory region sequence-specific DNA binding"/>
    <property type="evidence" value="ECO:0007669"/>
    <property type="project" value="InterPro"/>
</dbReference>
<feature type="domain" description="E2F/DP family winged-helix DNA-binding" evidence="12">
    <location>
        <begin position="297"/>
        <end position="383"/>
    </location>
</feature>
<protein>
    <submittedName>
        <fullName evidence="13">Putative transcription factor e2f7</fullName>
    </submittedName>
</protein>
<dbReference type="PANTHER" id="PTHR12081:SF7">
    <property type="entry name" value="TRANSCRIPTION FACTOR EFL-3"/>
    <property type="match status" value="1"/>
</dbReference>
<evidence type="ECO:0000256" key="6">
    <source>
        <dbReference type="ARBA" id="ARBA00023159"/>
    </source>
</evidence>
<name>A0A131XXB0_IXORI</name>
<feature type="region of interest" description="Disordered" evidence="11">
    <location>
        <begin position="609"/>
        <end position="639"/>
    </location>
</feature>
<sequence length="816" mass="87144">MSAEEYCLKPCASNQNILFVRARDGVDGLETQTPSSSPKRLRLDVDSRRHSPDLRDALDVGLLPATGSPEPCRQRALQDVTQRCNNSPVAASPGTPPKRAASEGGAHSDPTTPTARLKMLSSLAERLPYASGENGVDDDLSNHSSNSENARPVISRKDKSLGLLCQAFLGLYPEYPEPSDEIVVSLDEVARHLGVERRRVYDIVNVLESVGMVTKEAKNKYRWFGKAPLLDTLPKLKALSERTNMAAQIHSVKDFEFSHSLEMSQLFGGPSRDGGKSQMATSPDRDGDGTAQEQDPRREKSMGIMSQRFLMLFLTSPPKTVSLDLAAKVLIGDPTVDKTQSLLYKTKIRRLYDIANILSSLGLIHKVTVTEARGRKSAFKYIGPDIGSLSSVDEVLAARSQSRHSLVATGVTNRGPARPHVTTEYGSLKSPGGQGCTAQVFQLLQETQDNSNKGRFQRTRSDDLSELRRQRRGVRSNVAASRGLARHASFHDICEVAEMERRKLYSAAETRDVTQQAQLPDLPETATNPGPSATTGCHVTGEGTPAPATPRPLGEYKAEEQAAESKGAATSSPSTESHVITLSEEQYNSLLQSLNLPIDSKPIISIQQEKTSVKKPAEAPCKCSSASKPPPEPTFLTPTFGFPSWIVEQHHEAGPTGGESSLASTASPQAAATPAARKLTYDAEGKSGLVDPAADGRLSTAAEADDSAPPTPSSTAPLTPNYYACFYHPGASTPSPEVVPLVAATASCASSPQLPIFSPSNCVLALSSVVLGGSRNGAVPAFALPAGTRLLTAGAMASIAAERKNTPAARKLTLTK</sequence>
<feature type="compositionally biased region" description="Polar residues" evidence="11">
    <location>
        <begin position="568"/>
        <end position="577"/>
    </location>
</feature>
<keyword evidence="4 10" id="KW-0805">Transcription regulation</keyword>
<evidence type="ECO:0000256" key="5">
    <source>
        <dbReference type="ARBA" id="ARBA00023125"/>
    </source>
</evidence>
<dbReference type="InterPro" id="IPR015633">
    <property type="entry name" value="E2F"/>
</dbReference>
<dbReference type="SUPFAM" id="SSF46785">
    <property type="entry name" value="Winged helix' DNA-binding domain"/>
    <property type="match status" value="2"/>
</dbReference>
<dbReference type="GO" id="GO:0000981">
    <property type="term" value="F:DNA-binding transcription factor activity, RNA polymerase II-specific"/>
    <property type="evidence" value="ECO:0007669"/>
    <property type="project" value="TreeGrafter"/>
</dbReference>
<evidence type="ECO:0000256" key="1">
    <source>
        <dbReference type="ARBA" id="ARBA00004123"/>
    </source>
</evidence>
<accession>A0A131XXB0</accession>
<feature type="compositionally biased region" description="Basic and acidic residues" evidence="11">
    <location>
        <begin position="41"/>
        <end position="58"/>
    </location>
</feature>
<feature type="region of interest" description="Disordered" evidence="11">
    <location>
        <begin position="508"/>
        <end position="577"/>
    </location>
</feature>
<evidence type="ECO:0000256" key="3">
    <source>
        <dbReference type="ARBA" id="ARBA00022491"/>
    </source>
</evidence>
<feature type="domain" description="E2F/DP family winged-helix DNA-binding" evidence="12">
    <location>
        <begin position="156"/>
        <end position="225"/>
    </location>
</feature>
<feature type="compositionally biased region" description="Polar residues" evidence="11">
    <location>
        <begin position="79"/>
        <end position="89"/>
    </location>
</feature>
<evidence type="ECO:0000256" key="7">
    <source>
        <dbReference type="ARBA" id="ARBA00023163"/>
    </source>
</evidence>
<dbReference type="InterPro" id="IPR003316">
    <property type="entry name" value="E2F_WHTH_DNA-bd_dom"/>
</dbReference>
<keyword evidence="8 10" id="KW-0539">Nucleus</keyword>
<evidence type="ECO:0000259" key="12">
    <source>
        <dbReference type="SMART" id="SM01372"/>
    </source>
</evidence>
<dbReference type="EMBL" id="GEFM01004874">
    <property type="protein sequence ID" value="JAP70922.1"/>
    <property type="molecule type" value="mRNA"/>
</dbReference>
<comment type="subcellular location">
    <subcellularLocation>
        <location evidence="1 10">Nucleus</location>
    </subcellularLocation>
</comment>
<keyword evidence="3" id="KW-0678">Repressor</keyword>
<feature type="region of interest" description="Disordered" evidence="11">
    <location>
        <begin position="651"/>
        <end position="677"/>
    </location>
</feature>
<reference evidence="13" key="1">
    <citation type="submission" date="2016-02" db="EMBL/GenBank/DDBJ databases">
        <title>RNAseq analyses of the midgut from blood- or serum-fed Ixodes ricinus ticks.</title>
        <authorList>
            <person name="Perner J."/>
            <person name="Provaznik J."/>
            <person name="Schrenkova J."/>
            <person name="Urbanova V."/>
            <person name="Ribeiro J.M."/>
            <person name="Kopacek P."/>
        </authorList>
    </citation>
    <scope>NUCLEOTIDE SEQUENCE</scope>
    <source>
        <tissue evidence="13">Gut</tissue>
    </source>
</reference>
<keyword evidence="5 10" id="KW-0238">DNA-binding</keyword>
<evidence type="ECO:0000256" key="11">
    <source>
        <dbReference type="SAM" id="MobiDB-lite"/>
    </source>
</evidence>
<evidence type="ECO:0000256" key="2">
    <source>
        <dbReference type="ARBA" id="ARBA00010940"/>
    </source>
</evidence>
<feature type="compositionally biased region" description="Polar residues" evidence="11">
    <location>
        <begin position="525"/>
        <end position="537"/>
    </location>
</feature>
<keyword evidence="7 10" id="KW-0804">Transcription</keyword>
<evidence type="ECO:0000256" key="9">
    <source>
        <dbReference type="ARBA" id="ARBA00023306"/>
    </source>
</evidence>